<dbReference type="InParanoid" id="A0A397RTZ5"/>
<feature type="signal peptide" evidence="1">
    <location>
        <begin position="1"/>
        <end position="19"/>
    </location>
</feature>
<organism evidence="2 3">
    <name type="scientific">Anaeroplasma bactoclasticum</name>
    <dbReference type="NCBI Taxonomy" id="2088"/>
    <lineage>
        <taxon>Bacteria</taxon>
        <taxon>Bacillati</taxon>
        <taxon>Mycoplasmatota</taxon>
        <taxon>Mollicutes</taxon>
        <taxon>Anaeroplasmatales</taxon>
        <taxon>Anaeroplasmataceae</taxon>
        <taxon>Anaeroplasma</taxon>
    </lineage>
</organism>
<reference evidence="2 3" key="1">
    <citation type="submission" date="2018-08" db="EMBL/GenBank/DDBJ databases">
        <title>Genomic Encyclopedia of Archaeal and Bacterial Type Strains, Phase II (KMG-II): from individual species to whole genera.</title>
        <authorList>
            <person name="Goeker M."/>
        </authorList>
    </citation>
    <scope>NUCLEOTIDE SEQUENCE [LARGE SCALE GENOMIC DNA]</scope>
    <source>
        <strain evidence="2 3">ATCC 27112</strain>
    </source>
</reference>
<dbReference type="OrthoDB" id="9787283at2"/>
<comment type="caution">
    <text evidence="2">The sequence shown here is derived from an EMBL/GenBank/DDBJ whole genome shotgun (WGS) entry which is preliminary data.</text>
</comment>
<dbReference type="SUPFAM" id="SSF53850">
    <property type="entry name" value="Periplasmic binding protein-like II"/>
    <property type="match status" value="1"/>
</dbReference>
<keyword evidence="3" id="KW-1185">Reference proteome</keyword>
<dbReference type="Proteomes" id="UP000266506">
    <property type="component" value="Unassembled WGS sequence"/>
</dbReference>
<sequence>MKKKILFSGVSALAVLALASCGSDPVPEGSYKKGTDSGTYVLSDYTETVDYAKLDKEDVDIYVNYEGESGITFRGASWFNSIDNKTYTQGSLLPTWARIAELTKTDIHEACGYTATSIDNAYNSIATAGYKSETDASRSIDLFYNSTDNLKKAGNSGTLVDLYPEIYPEEGESKMPYLKAYLDANPSIKQSIMVSGKHIYYTPYLDGNNDVENTFIMDTEIVTKLFADADAGDTSKKNGGTNPDANVLKSGSYTPFITEEEGTVKVSKNGVATSYALVEKPNIITQQNDLLNGDGCTGKELLTQLKTYITEKYASLFADGTYESPADLYISEAAAYNTDELIALMRVIKANPGVITGSEDNEVEVFFPRGETSSAIESIYDLAQLWGVQGVDSENGNYYFAADGTLNALETTFASYDVLNYISAIYSEGLILDNFYVSSATSTSTRYYDRFFKKDTETSAGYGFMMYDDPSIIAQANESEKANTKGIRSVLPPRTYWATAGNTAKQHLYDENGATITTNKTLTRYYESNRSLQTTSWSIPTSADNKEAALRIMDFMYSGLGQLIQNYGPEAYWKDSYNKETKEITPKATAELITGEENAIISDDVRLELVCSQADFWSFMRGYIGATHGVGYVRLSGLNLQVTNSNGRVGLKNIENAILAGVLMHATSNAIDAATASQYTWCRSVPTEFVTSVTDTKGLWDSISGFWAKDKIKKNEGWVNLICTSYDLGTATRIYEGIDENIYTIKTATNGKKTTYKATYAEMASYDSESLWALARSLDDECIPSYAKKN</sequence>
<accession>A0A397RTZ5</accession>
<dbReference type="PROSITE" id="PS51257">
    <property type="entry name" value="PROKAR_LIPOPROTEIN"/>
    <property type="match status" value="1"/>
</dbReference>
<evidence type="ECO:0008006" key="4">
    <source>
        <dbReference type="Google" id="ProtNLM"/>
    </source>
</evidence>
<proteinExistence type="predicted"/>
<evidence type="ECO:0000313" key="3">
    <source>
        <dbReference type="Proteomes" id="UP000266506"/>
    </source>
</evidence>
<protein>
    <recommendedName>
        <fullName evidence="4">ABC-type glycerol-3-phosphate transport system substrate-binding protein</fullName>
    </recommendedName>
</protein>
<feature type="chain" id="PRO_5017434919" description="ABC-type glycerol-3-phosphate transport system substrate-binding protein" evidence="1">
    <location>
        <begin position="20"/>
        <end position="790"/>
    </location>
</feature>
<name>A0A397RTZ5_9MOLU</name>
<evidence type="ECO:0000313" key="2">
    <source>
        <dbReference type="EMBL" id="RIA77800.1"/>
    </source>
</evidence>
<gene>
    <name evidence="2" type="ORF">EI71_00776</name>
</gene>
<dbReference type="Gene3D" id="3.40.190.10">
    <property type="entry name" value="Periplasmic binding protein-like II"/>
    <property type="match status" value="2"/>
</dbReference>
<dbReference type="RefSeq" id="WP_119015935.1">
    <property type="nucleotide sequence ID" value="NZ_QXEV01000006.1"/>
</dbReference>
<keyword evidence="1" id="KW-0732">Signal</keyword>
<dbReference type="AlphaFoldDB" id="A0A397RTZ5"/>
<evidence type="ECO:0000256" key="1">
    <source>
        <dbReference type="SAM" id="SignalP"/>
    </source>
</evidence>
<dbReference type="EMBL" id="QXEV01000006">
    <property type="protein sequence ID" value="RIA77800.1"/>
    <property type="molecule type" value="Genomic_DNA"/>
</dbReference>